<dbReference type="Proteomes" id="UP001349262">
    <property type="component" value="Unassembled WGS sequence"/>
</dbReference>
<accession>A0ABU7TDA3</accession>
<dbReference type="PROSITE" id="PS01175">
    <property type="entry name" value="RIBONUCLEASE_II"/>
    <property type="match status" value="1"/>
</dbReference>
<evidence type="ECO:0000313" key="11">
    <source>
        <dbReference type="Proteomes" id="UP001349262"/>
    </source>
</evidence>
<dbReference type="InterPro" id="IPR012340">
    <property type="entry name" value="NA-bd_OB-fold"/>
</dbReference>
<evidence type="ECO:0000256" key="6">
    <source>
        <dbReference type="ARBA" id="ARBA00022884"/>
    </source>
</evidence>
<dbReference type="InterPro" id="IPR003029">
    <property type="entry name" value="S1_domain"/>
</dbReference>
<proteinExistence type="inferred from homology"/>
<dbReference type="Gene3D" id="2.40.50.140">
    <property type="entry name" value="Nucleic acid-binding proteins"/>
    <property type="match status" value="1"/>
</dbReference>
<dbReference type="EMBL" id="MLBY01000005">
    <property type="protein sequence ID" value="MEE7458469.1"/>
    <property type="molecule type" value="Genomic_DNA"/>
</dbReference>
<feature type="region of interest" description="Disordered" evidence="8">
    <location>
        <begin position="110"/>
        <end position="129"/>
    </location>
</feature>
<keyword evidence="11" id="KW-1185">Reference proteome</keyword>
<feature type="compositionally biased region" description="Low complexity" evidence="8">
    <location>
        <begin position="759"/>
        <end position="774"/>
    </location>
</feature>
<dbReference type="NCBIfam" id="TIGR02063">
    <property type="entry name" value="RNase_R"/>
    <property type="match status" value="1"/>
</dbReference>
<keyword evidence="4 7" id="KW-0378">Hydrolase</keyword>
<dbReference type="InterPro" id="IPR022966">
    <property type="entry name" value="RNase_II/R_CS"/>
</dbReference>
<comment type="catalytic activity">
    <reaction evidence="1 7">
        <text>Exonucleolytic cleavage in the 3'- to 5'-direction to yield nucleoside 5'-phosphates.</text>
        <dbReference type="EC" id="3.1.13.1"/>
    </reaction>
</comment>
<evidence type="ECO:0000256" key="2">
    <source>
        <dbReference type="ARBA" id="ARBA00022490"/>
    </source>
</evidence>
<comment type="similarity">
    <text evidence="7">Belongs to the RNR ribonuclease family. RNase R subfamily.</text>
</comment>
<dbReference type="Pfam" id="PF00575">
    <property type="entry name" value="S1"/>
    <property type="match status" value="1"/>
</dbReference>
<evidence type="ECO:0000313" key="10">
    <source>
        <dbReference type="EMBL" id="MEE7458469.1"/>
    </source>
</evidence>
<comment type="subcellular location">
    <subcellularLocation>
        <location evidence="7">Cytoplasm</location>
    </subcellularLocation>
</comment>
<feature type="region of interest" description="Disordered" evidence="8">
    <location>
        <begin position="729"/>
        <end position="795"/>
    </location>
</feature>
<dbReference type="CDD" id="cd04471">
    <property type="entry name" value="S1_RNase_R"/>
    <property type="match status" value="1"/>
</dbReference>
<name>A0ABU7TDA3_9HYPH</name>
<dbReference type="InterPro" id="IPR050180">
    <property type="entry name" value="RNR_Ribonuclease"/>
</dbReference>
<keyword evidence="6 7" id="KW-0694">RNA-binding</keyword>
<evidence type="ECO:0000256" key="8">
    <source>
        <dbReference type="SAM" id="MobiDB-lite"/>
    </source>
</evidence>
<organism evidence="10 11">
    <name type="scientific">Methylobacterium radiotolerans</name>
    <dbReference type="NCBI Taxonomy" id="31998"/>
    <lineage>
        <taxon>Bacteria</taxon>
        <taxon>Pseudomonadati</taxon>
        <taxon>Pseudomonadota</taxon>
        <taxon>Alphaproteobacteria</taxon>
        <taxon>Hyphomicrobiales</taxon>
        <taxon>Methylobacteriaceae</taxon>
        <taxon>Methylobacterium</taxon>
    </lineage>
</organism>
<protein>
    <recommendedName>
        <fullName evidence="7">Ribonuclease R</fullName>
        <shortName evidence="7">RNase R</shortName>
        <ecNumber evidence="7">3.1.13.1</ecNumber>
    </recommendedName>
</protein>
<dbReference type="HAMAP" id="MF_01895">
    <property type="entry name" value="RNase_R"/>
    <property type="match status" value="1"/>
</dbReference>
<keyword evidence="2 7" id="KW-0963">Cytoplasm</keyword>
<feature type="compositionally biased region" description="Low complexity" evidence="8">
    <location>
        <begin position="114"/>
        <end position="128"/>
    </location>
</feature>
<evidence type="ECO:0000256" key="3">
    <source>
        <dbReference type="ARBA" id="ARBA00022722"/>
    </source>
</evidence>
<gene>
    <name evidence="7 10" type="primary">rnr</name>
    <name evidence="10" type="ORF">MRSR164_17320</name>
</gene>
<evidence type="ECO:0000259" key="9">
    <source>
        <dbReference type="PROSITE" id="PS50126"/>
    </source>
</evidence>
<dbReference type="PANTHER" id="PTHR23355:SF9">
    <property type="entry name" value="DIS3-LIKE EXONUCLEASE 2"/>
    <property type="match status" value="1"/>
</dbReference>
<dbReference type="InterPro" id="IPR004476">
    <property type="entry name" value="RNase_II/RNase_R"/>
</dbReference>
<keyword evidence="3 7" id="KW-0540">Nuclease</keyword>
<dbReference type="PANTHER" id="PTHR23355">
    <property type="entry name" value="RIBONUCLEASE"/>
    <property type="match status" value="1"/>
</dbReference>
<dbReference type="NCBIfam" id="TIGR00358">
    <property type="entry name" value="3_prime_RNase"/>
    <property type="match status" value="1"/>
</dbReference>
<sequence>MARRINPQAGPPVLPTREQILAFIADTPGTVGKREIAKAFGLKGADKIGLKAILKQIEEEGSLDRGRGGFRKGGSLPPVVLADISSRDRDGDLVARPAQWDGEGEAPRIVIESPRGGRNGNRPAPGLGDRALIRVAPDPEAPGRYTGRVVKVIGKNRAEVIGVYRAGRDGGRILPVEKRSQGKEIAIPAGEEGEARDGDLVSVAVERETRFGLPRGRVTERLGSLGSEKAVSLIALHIHNIPHVFPKDVLAEADEAKRATKRGREDWREAPLVTIDPPDAKDHDDAVMAEADPDPANEGGFVVTVAIADVAAYIRPGSALDREAMLRGNSVYFPDRVVPMLPERISNDLCSLRQGEDRPALAVRMTIGADGVKRGHSFHRILMRSHAKLAYAQAQAAIDGHSDDITGPILERALRPLYAAYAAMKRARDTRGPLALDLPERKVLLNAEGGVDRVIVPERLEAHRLIEEFMIQANVAAAETLEKAGSPLIYRVHDEPALEKMRALSEVLASVGIKMTKAGALRPDLFNRILAQVAESEHAPFINEVVLRSQAQAVYAAQNLGHFGLNLRRYAHFTSPIRRYADLIVHRALVRACGLGKDGLPGDTTPGMLDAVSEQISAAERRAMAAERETIDRLIAGYLADRVGATFSGRISGVTRSGLFVKLAETGADGFVPVSTIGTEYFRHDEALHALVGDRSGETYRLGDTVEVRLVEAAATAGALRFEILSEGRSRSGAKQTGTKTRPSKAAVAAKAKARKGKASAGKAFSGKAFSGKARPGTPPAPEGDGSRRHRGSRR</sequence>
<dbReference type="Pfam" id="PF17876">
    <property type="entry name" value="CSD2"/>
    <property type="match status" value="1"/>
</dbReference>
<dbReference type="Pfam" id="PF00773">
    <property type="entry name" value="RNB"/>
    <property type="match status" value="1"/>
</dbReference>
<dbReference type="PROSITE" id="PS50126">
    <property type="entry name" value="S1"/>
    <property type="match status" value="1"/>
</dbReference>
<comment type="caution">
    <text evidence="10">The sequence shown here is derived from an EMBL/GenBank/DDBJ whole genome shotgun (WGS) entry which is preliminary data.</text>
</comment>
<dbReference type="EC" id="3.1.13.1" evidence="7"/>
<evidence type="ECO:0000256" key="5">
    <source>
        <dbReference type="ARBA" id="ARBA00022839"/>
    </source>
</evidence>
<dbReference type="SUPFAM" id="SSF50249">
    <property type="entry name" value="Nucleic acid-binding proteins"/>
    <property type="match status" value="3"/>
</dbReference>
<evidence type="ECO:0000256" key="7">
    <source>
        <dbReference type="HAMAP-Rule" id="MF_01895"/>
    </source>
</evidence>
<keyword evidence="5 7" id="KW-0269">Exonuclease</keyword>
<dbReference type="InterPro" id="IPR001900">
    <property type="entry name" value="RNase_II/R"/>
</dbReference>
<reference evidence="10 11" key="1">
    <citation type="journal article" date="2012" name="Genet. Mol. Biol.">
        <title>Analysis of 16S rRNA and mxaF genes revealing insights into Methylobacterium niche-specific plant association.</title>
        <authorList>
            <person name="Dourado M.N."/>
            <person name="Andreote F.D."/>
            <person name="Dini-Andreote F."/>
            <person name="Conti R."/>
            <person name="Araujo J.M."/>
            <person name="Araujo W.L."/>
        </authorList>
    </citation>
    <scope>NUCLEOTIDE SEQUENCE [LARGE SCALE GENOMIC DNA]</scope>
    <source>
        <strain evidence="10 11">SR1.6/4</strain>
    </source>
</reference>
<dbReference type="InterPro" id="IPR040476">
    <property type="entry name" value="CSD2"/>
</dbReference>
<evidence type="ECO:0000256" key="1">
    <source>
        <dbReference type="ARBA" id="ARBA00001849"/>
    </source>
</evidence>
<evidence type="ECO:0000256" key="4">
    <source>
        <dbReference type="ARBA" id="ARBA00022801"/>
    </source>
</evidence>
<dbReference type="SMART" id="SM00955">
    <property type="entry name" value="RNB"/>
    <property type="match status" value="1"/>
</dbReference>
<feature type="domain" description="S1 motif" evidence="9">
    <location>
        <begin position="644"/>
        <end position="725"/>
    </location>
</feature>
<dbReference type="SMART" id="SM00316">
    <property type="entry name" value="S1"/>
    <property type="match status" value="1"/>
</dbReference>
<dbReference type="InterPro" id="IPR011805">
    <property type="entry name" value="RNase_R"/>
</dbReference>
<comment type="function">
    <text evidence="7">3'-5' exoribonuclease that releases 5'-nucleoside monophosphates and is involved in maturation of structured RNAs.</text>
</comment>